<dbReference type="AlphaFoldDB" id="A0A847SE98"/>
<organism evidence="2 3">
    <name type="scientific">Leeia aquatica</name>
    <dbReference type="NCBI Taxonomy" id="2725557"/>
    <lineage>
        <taxon>Bacteria</taxon>
        <taxon>Pseudomonadati</taxon>
        <taxon>Pseudomonadota</taxon>
        <taxon>Betaproteobacteria</taxon>
        <taxon>Neisseriales</taxon>
        <taxon>Leeiaceae</taxon>
        <taxon>Leeia</taxon>
    </lineage>
</organism>
<dbReference type="RefSeq" id="WP_168875896.1">
    <property type="nucleotide sequence ID" value="NZ_JABAIM010000001.1"/>
</dbReference>
<feature type="compositionally biased region" description="Polar residues" evidence="1">
    <location>
        <begin position="139"/>
        <end position="148"/>
    </location>
</feature>
<evidence type="ECO:0000256" key="1">
    <source>
        <dbReference type="SAM" id="MobiDB-lite"/>
    </source>
</evidence>
<dbReference type="EMBL" id="JABAIM010000001">
    <property type="protein sequence ID" value="NLR74272.1"/>
    <property type="molecule type" value="Genomic_DNA"/>
</dbReference>
<dbReference type="Pfam" id="PF07120">
    <property type="entry name" value="DUF1376"/>
    <property type="match status" value="1"/>
</dbReference>
<evidence type="ECO:0000313" key="2">
    <source>
        <dbReference type="EMBL" id="NLR74272.1"/>
    </source>
</evidence>
<comment type="caution">
    <text evidence="2">The sequence shown here is derived from an EMBL/GenBank/DDBJ whole genome shotgun (WGS) entry which is preliminary data.</text>
</comment>
<accession>A0A847SE98</accession>
<keyword evidence="3" id="KW-1185">Reference proteome</keyword>
<feature type="region of interest" description="Disordered" evidence="1">
    <location>
        <begin position="128"/>
        <end position="163"/>
    </location>
</feature>
<reference evidence="2 3" key="1">
    <citation type="submission" date="2020-04" db="EMBL/GenBank/DDBJ databases">
        <title>Draft genome of Leeia sp. IMCC25680.</title>
        <authorList>
            <person name="Song J."/>
            <person name="Cho J.-C."/>
        </authorList>
    </citation>
    <scope>NUCLEOTIDE SEQUENCE [LARGE SCALE GENOMIC DNA]</scope>
    <source>
        <strain evidence="2 3">IMCC25680</strain>
    </source>
</reference>
<protein>
    <submittedName>
        <fullName evidence="2">DUF1376 domain-containing protein</fullName>
    </submittedName>
</protein>
<proteinExistence type="predicted"/>
<sequence length="163" mass="18235">MSKKTDIWMPLYVGDYLADTTHLSTAQHGAYLLLLMAAWRQGGRLPLQDSQLAAICRYSVRSWQRVKPVLLPFFRQEGDSLVQPRLLAEWERAEAIAEKNRQNGRKGGRPRKQPLAVDSLLARLAALPDQANPALNPDETPSPSQTHSPWGDSAPWTPLTRTA</sequence>
<dbReference type="InterPro" id="IPR010781">
    <property type="entry name" value="DUF1376"/>
</dbReference>
<evidence type="ECO:0000313" key="3">
    <source>
        <dbReference type="Proteomes" id="UP000587991"/>
    </source>
</evidence>
<name>A0A847SE98_9NEIS</name>
<dbReference type="Proteomes" id="UP000587991">
    <property type="component" value="Unassembled WGS sequence"/>
</dbReference>
<gene>
    <name evidence="2" type="ORF">HF682_03780</name>
</gene>